<dbReference type="SUPFAM" id="SSF53448">
    <property type="entry name" value="Nucleotide-diphospho-sugar transferases"/>
    <property type="match status" value="1"/>
</dbReference>
<comment type="caution">
    <text evidence="1">The sequence shown here is derived from an EMBL/GenBank/DDBJ whole genome shotgun (WGS) entry which is preliminary data.</text>
</comment>
<evidence type="ECO:0000313" key="2">
    <source>
        <dbReference type="Proteomes" id="UP000320475"/>
    </source>
</evidence>
<dbReference type="InterPro" id="IPR050587">
    <property type="entry name" value="GNT1/Glycosyltrans_8"/>
</dbReference>
<dbReference type="InterPro" id="IPR029044">
    <property type="entry name" value="Nucleotide-diphossugar_trans"/>
</dbReference>
<dbReference type="EMBL" id="QEAM01000511">
    <property type="protein sequence ID" value="TPX39229.1"/>
    <property type="molecule type" value="Genomic_DNA"/>
</dbReference>
<dbReference type="AlphaFoldDB" id="A0A507CIJ0"/>
<dbReference type="PANTHER" id="PTHR11183">
    <property type="entry name" value="GLYCOGENIN SUBFAMILY MEMBER"/>
    <property type="match status" value="1"/>
</dbReference>
<protein>
    <recommendedName>
        <fullName evidence="3">Hexosyltransferase</fullName>
    </recommendedName>
</protein>
<organism evidence="1 2">
    <name type="scientific">Synchytrium endobioticum</name>
    <dbReference type="NCBI Taxonomy" id="286115"/>
    <lineage>
        <taxon>Eukaryota</taxon>
        <taxon>Fungi</taxon>
        <taxon>Fungi incertae sedis</taxon>
        <taxon>Chytridiomycota</taxon>
        <taxon>Chytridiomycota incertae sedis</taxon>
        <taxon>Chytridiomycetes</taxon>
        <taxon>Synchytriales</taxon>
        <taxon>Synchytriaceae</taxon>
        <taxon>Synchytrium</taxon>
    </lineage>
</organism>
<evidence type="ECO:0000313" key="1">
    <source>
        <dbReference type="EMBL" id="TPX39229.1"/>
    </source>
</evidence>
<dbReference type="Gene3D" id="3.90.550.10">
    <property type="entry name" value="Spore Coat Polysaccharide Biosynthesis Protein SpsA, Chain A"/>
    <property type="match status" value="1"/>
</dbReference>
<name>A0A507CIJ0_9FUNG</name>
<accession>A0A507CIJ0</accession>
<reference evidence="1 2" key="1">
    <citation type="journal article" date="2019" name="Sci. Rep.">
        <title>Comparative genomics of chytrid fungi reveal insights into the obligate biotrophic and pathogenic lifestyle of Synchytrium endobioticum.</title>
        <authorList>
            <person name="van de Vossenberg B.T.L.H."/>
            <person name="Warris S."/>
            <person name="Nguyen H.D.T."/>
            <person name="van Gent-Pelzer M.P.E."/>
            <person name="Joly D.L."/>
            <person name="van de Geest H.C."/>
            <person name="Bonants P.J.M."/>
            <person name="Smith D.S."/>
            <person name="Levesque C.A."/>
            <person name="van der Lee T.A.J."/>
        </authorList>
    </citation>
    <scope>NUCLEOTIDE SEQUENCE [LARGE SCALE GENOMIC DNA]</scope>
    <source>
        <strain evidence="1 2">LEV6574</strain>
    </source>
</reference>
<evidence type="ECO:0008006" key="3">
    <source>
        <dbReference type="Google" id="ProtNLM"/>
    </source>
</evidence>
<dbReference type="Pfam" id="PF01501">
    <property type="entry name" value="Glyco_transf_8"/>
    <property type="match status" value="1"/>
</dbReference>
<gene>
    <name evidence="1" type="ORF">SeLEV6574_g07365</name>
</gene>
<sequence>MDSSKRYHCHFNNRNLQPAEHSPMAANRCVYATLLSDASYLVGVQVLAASLQRNESVHRLVVLITDNLEYDDLARCLCKQSIVECRRVTPLHVGCADGAQTAYAFQRFENVWSKLNVFNLVEYDKVCLMDADMLTLHNMDEVFAYLPAGATTIAAAPACVCNVTSNPSYPAHWHPSNCLHTYNGAGIRAPATLPRREFNSGLVVLKPSVAVFSHMVAALSAKSDLSAYSFADQDFLNELFPGWIELPYVYNALKTLSVHHADVWRMDQVKNVHYILEKPWKVHPETNKEEFEASPYKTLNQIWWDVYKTIVSMHA</sequence>
<dbReference type="VEuPathDB" id="FungiDB:SeMB42_g01274"/>
<proteinExistence type="predicted"/>
<dbReference type="GO" id="GO:0016757">
    <property type="term" value="F:glycosyltransferase activity"/>
    <property type="evidence" value="ECO:0007669"/>
    <property type="project" value="InterPro"/>
</dbReference>
<dbReference type="OrthoDB" id="2014201at2759"/>
<dbReference type="InterPro" id="IPR002495">
    <property type="entry name" value="Glyco_trans_8"/>
</dbReference>
<dbReference type="Proteomes" id="UP000320475">
    <property type="component" value="Unassembled WGS sequence"/>
</dbReference>